<evidence type="ECO:0000313" key="2">
    <source>
        <dbReference type="EMBL" id="PSB58499.1"/>
    </source>
</evidence>
<feature type="compositionally biased region" description="Polar residues" evidence="1">
    <location>
        <begin position="370"/>
        <end position="380"/>
    </location>
</feature>
<evidence type="ECO:0000313" key="3">
    <source>
        <dbReference type="Proteomes" id="UP000238937"/>
    </source>
</evidence>
<feature type="compositionally biased region" description="Low complexity" evidence="1">
    <location>
        <begin position="305"/>
        <end position="320"/>
    </location>
</feature>
<feature type="compositionally biased region" description="Polar residues" evidence="1">
    <location>
        <begin position="468"/>
        <end position="488"/>
    </location>
</feature>
<name>A0A2T1GL31_9CYAN</name>
<keyword evidence="3" id="KW-1185">Reference proteome</keyword>
<reference evidence="2 3" key="1">
    <citation type="submission" date="2018-03" db="EMBL/GenBank/DDBJ databases">
        <title>The ancient ancestry and fast evolution of plastids.</title>
        <authorList>
            <person name="Moore K.R."/>
            <person name="Magnabosco C."/>
            <person name="Momper L."/>
            <person name="Gold D.A."/>
            <person name="Bosak T."/>
            <person name="Fournier G.P."/>
        </authorList>
    </citation>
    <scope>NUCLEOTIDE SEQUENCE [LARGE SCALE GENOMIC DNA]</scope>
    <source>
        <strain evidence="2 3">CCALA 037</strain>
    </source>
</reference>
<evidence type="ECO:0000256" key="1">
    <source>
        <dbReference type="SAM" id="MobiDB-lite"/>
    </source>
</evidence>
<feature type="compositionally biased region" description="Low complexity" evidence="1">
    <location>
        <begin position="494"/>
        <end position="513"/>
    </location>
</feature>
<dbReference type="EMBL" id="PVWO01000033">
    <property type="protein sequence ID" value="PSB58499.1"/>
    <property type="molecule type" value="Genomic_DNA"/>
</dbReference>
<feature type="compositionally biased region" description="Low complexity" evidence="1">
    <location>
        <begin position="409"/>
        <end position="419"/>
    </location>
</feature>
<feature type="region of interest" description="Disordered" evidence="1">
    <location>
        <begin position="295"/>
        <end position="320"/>
    </location>
</feature>
<dbReference type="AlphaFoldDB" id="A0A2T1GL31"/>
<comment type="caution">
    <text evidence="2">The sequence shown here is derived from an EMBL/GenBank/DDBJ whole genome shotgun (WGS) entry which is preliminary data.</text>
</comment>
<protein>
    <submittedName>
        <fullName evidence="2">Uncharacterized protein</fullName>
    </submittedName>
</protein>
<dbReference type="Proteomes" id="UP000238937">
    <property type="component" value="Unassembled WGS sequence"/>
</dbReference>
<feature type="region of interest" description="Disordered" evidence="1">
    <location>
        <begin position="456"/>
        <end position="518"/>
    </location>
</feature>
<proteinExistence type="predicted"/>
<gene>
    <name evidence="2" type="ORF">C7B77_04555</name>
</gene>
<feature type="region of interest" description="Disordered" evidence="1">
    <location>
        <begin position="361"/>
        <end position="421"/>
    </location>
</feature>
<sequence length="574" mass="62401">MAVASPNPALNTTDGPLAEVNTPTSISKLAPSLEKFQPQVQILSPKLDEMLSDDRVTVKLQVDDLPLFKNRELDLGNHLEIILDRQTYKEVFDLSQPLVFKNLAAGTHILRVFAARPWHESFKNDGAYAQVTFHVLTKTAENQPDPQQPLLTYNRPLGVYGAEPIMLDYYVTNTPARLVADEGQSSLSRWRLRVTINEQRFMLDGVGVDSNERTDDSDRQQRWSPVYLQGFQQGKNLVRLELVDDRGNLIPNVYNDTMEIVTYNPQAKDSLAKLIEGKLDPIVATAFVDPDYVIASQPTPPSTPAPEVASEPDSTPVEILTPTIVPTPTATTTPEPEIAPSPIAVAPTPTIKPSVSPVIIPTPIAPPQIDVQTQTPSQTNPKIPPKPSSSEPVNPPVRKDAIDNTQIEPSPTVTPSVQPSAPPVLIPVPVAIAPTPSAATPPPTIVVPPSPAPAIVINRPEPTPQPSPTLKQTPIPNPILTSQPSASPDPQPTIVAPPSNPPIAASPQPQSQIEPKPAQTWQTQTLELAKAARAKIKKFTNTIPAKAQRFGHNLRTFAGNVMDWIQELRDRKIG</sequence>
<accession>A0A2T1GL31</accession>
<organism evidence="2 3">
    <name type="scientific">Chamaesiphon polymorphus CCALA 037</name>
    <dbReference type="NCBI Taxonomy" id="2107692"/>
    <lineage>
        <taxon>Bacteria</taxon>
        <taxon>Bacillati</taxon>
        <taxon>Cyanobacteriota</taxon>
        <taxon>Cyanophyceae</taxon>
        <taxon>Gomontiellales</taxon>
        <taxon>Chamaesiphonaceae</taxon>
        <taxon>Chamaesiphon</taxon>
    </lineage>
</organism>